<dbReference type="RefSeq" id="XP_007673045.1">
    <property type="nucleotide sequence ID" value="XM_007674855.1"/>
</dbReference>
<dbReference type="GO" id="GO:0000976">
    <property type="term" value="F:transcription cis-regulatory region binding"/>
    <property type="evidence" value="ECO:0007669"/>
    <property type="project" value="TreeGrafter"/>
</dbReference>
<dbReference type="PANTHER" id="PTHR31845">
    <property type="entry name" value="FINGER DOMAIN PROTEIN, PUTATIVE-RELATED"/>
    <property type="match status" value="1"/>
</dbReference>
<dbReference type="GO" id="GO:0008270">
    <property type="term" value="F:zinc ion binding"/>
    <property type="evidence" value="ECO:0007669"/>
    <property type="project" value="InterPro"/>
</dbReference>
<gene>
    <name evidence="8" type="ORF">BAUCODRAFT_50680</name>
</gene>
<evidence type="ECO:0000256" key="3">
    <source>
        <dbReference type="ARBA" id="ARBA00023015"/>
    </source>
</evidence>
<evidence type="ECO:0000256" key="6">
    <source>
        <dbReference type="ARBA" id="ARBA00023242"/>
    </source>
</evidence>
<dbReference type="OrthoDB" id="2341546at2759"/>
<dbReference type="GO" id="GO:0005634">
    <property type="term" value="C:nucleus"/>
    <property type="evidence" value="ECO:0007669"/>
    <property type="project" value="UniProtKB-SubCell"/>
</dbReference>
<dbReference type="Proteomes" id="UP000011761">
    <property type="component" value="Unassembled WGS sequence"/>
</dbReference>
<sequence>PGVKRACNDCRQQKLRCNVVAGPGDVVVEPCKRCVKHSLECSIDNNFKRLGKRAEHEEMKRELELCKARLVQFEAHGYHLPDDTRTSPAYTGTASYNASPTASAPVAQMAGQPFLGPSEAAASRSLLDLSQGYRELPPTSFPSITPGASPKTLRNVTLVEEQLVDLYAIYFSHFHPYLPVLNPDWSYQAYYSLHPLLHWTIIAVAARRYEAKPGLLVEVQQPLEEMLWTTLSQVPQVYHVCKAIAILCTWPLPNSSTSQEPTMMLSGIMFQLAMQYGLHRPSHAQDFSRFRVDLREEDIADRLNTWATVNVVAQMVSTGQGQPPLSRWAWYTYGLHLDRMKPELHTRCQIEKFCDTVTRTVFTMQRDHIVEVDYAQRGLQIQAYARELNEMEVTIMSTRSSVIDTLYLKAAALHLRLAAFFDKPTTPNYLADLRDVYIAASSLLTVIQELPTHLLNYVPRYIEQMMLAGAVTLLKLLNSFYASHVDIPQGRTLFSKTVATLRKLSVRSNDLPQRLAEVMAQLWQSSGASQQRLFNGDAGPHKPGPNDSLQLRVRCRSSLSILYDAIWRWRQQVGQEGRNNLDRAVQHPTAI</sequence>
<keyword evidence="3" id="KW-0805">Transcription regulation</keyword>
<dbReference type="InterPro" id="IPR001138">
    <property type="entry name" value="Zn2Cys6_DnaBD"/>
</dbReference>
<accession>M2N721</accession>
<dbReference type="CDD" id="cd00067">
    <property type="entry name" value="GAL4"/>
    <property type="match status" value="1"/>
</dbReference>
<keyword evidence="6" id="KW-0539">Nucleus</keyword>
<dbReference type="GO" id="GO:0000981">
    <property type="term" value="F:DNA-binding transcription factor activity, RNA polymerase II-specific"/>
    <property type="evidence" value="ECO:0007669"/>
    <property type="project" value="InterPro"/>
</dbReference>
<dbReference type="Pfam" id="PF00172">
    <property type="entry name" value="Zn_clus"/>
    <property type="match status" value="1"/>
</dbReference>
<dbReference type="SUPFAM" id="SSF57701">
    <property type="entry name" value="Zn2/Cys6 DNA-binding domain"/>
    <property type="match status" value="1"/>
</dbReference>
<dbReference type="SMART" id="SM00066">
    <property type="entry name" value="GAL4"/>
    <property type="match status" value="1"/>
</dbReference>
<dbReference type="GeneID" id="19114998"/>
<feature type="non-terminal residue" evidence="8">
    <location>
        <position position="1"/>
    </location>
</feature>
<dbReference type="Gene3D" id="4.10.240.10">
    <property type="entry name" value="Zn(2)-C6 fungal-type DNA-binding domain"/>
    <property type="match status" value="1"/>
</dbReference>
<dbReference type="STRING" id="717646.M2N721"/>
<keyword evidence="5" id="KW-0804">Transcription</keyword>
<keyword evidence="2" id="KW-0479">Metal-binding</keyword>
<evidence type="ECO:0000256" key="2">
    <source>
        <dbReference type="ARBA" id="ARBA00022723"/>
    </source>
</evidence>
<evidence type="ECO:0000259" key="7">
    <source>
        <dbReference type="PROSITE" id="PS50048"/>
    </source>
</evidence>
<dbReference type="KEGG" id="bcom:BAUCODRAFT_50680"/>
<dbReference type="EMBL" id="KB445551">
    <property type="protein sequence ID" value="EMC99903.1"/>
    <property type="molecule type" value="Genomic_DNA"/>
</dbReference>
<reference evidence="8 9" key="1">
    <citation type="journal article" date="2012" name="PLoS Pathog.">
        <title>Diverse lifestyles and strategies of plant pathogenesis encoded in the genomes of eighteen Dothideomycetes fungi.</title>
        <authorList>
            <person name="Ohm R.A."/>
            <person name="Feau N."/>
            <person name="Henrissat B."/>
            <person name="Schoch C.L."/>
            <person name="Horwitz B.A."/>
            <person name="Barry K.W."/>
            <person name="Condon B.J."/>
            <person name="Copeland A.C."/>
            <person name="Dhillon B."/>
            <person name="Glaser F."/>
            <person name="Hesse C.N."/>
            <person name="Kosti I."/>
            <person name="LaButti K."/>
            <person name="Lindquist E.A."/>
            <person name="Lucas S."/>
            <person name="Salamov A.A."/>
            <person name="Bradshaw R.E."/>
            <person name="Ciuffetti L."/>
            <person name="Hamelin R.C."/>
            <person name="Kema G.H.J."/>
            <person name="Lawrence C."/>
            <person name="Scott J.A."/>
            <person name="Spatafora J.W."/>
            <person name="Turgeon B.G."/>
            <person name="de Wit P.J.G.M."/>
            <person name="Zhong S."/>
            <person name="Goodwin S.B."/>
            <person name="Grigoriev I.V."/>
        </authorList>
    </citation>
    <scope>NUCLEOTIDE SEQUENCE [LARGE SCALE GENOMIC DNA]</scope>
    <source>
        <strain evidence="8 9">UAMH 10762</strain>
    </source>
</reference>
<keyword evidence="9" id="KW-1185">Reference proteome</keyword>
<evidence type="ECO:0000256" key="5">
    <source>
        <dbReference type="ARBA" id="ARBA00023163"/>
    </source>
</evidence>
<dbReference type="AlphaFoldDB" id="M2N721"/>
<comment type="subcellular location">
    <subcellularLocation>
        <location evidence="1">Nucleus</location>
    </subcellularLocation>
</comment>
<dbReference type="PROSITE" id="PS50048">
    <property type="entry name" value="ZN2_CY6_FUNGAL_2"/>
    <property type="match status" value="1"/>
</dbReference>
<feature type="non-terminal residue" evidence="8">
    <location>
        <position position="591"/>
    </location>
</feature>
<organism evidence="8 9">
    <name type="scientific">Baudoinia panamericana (strain UAMH 10762)</name>
    <name type="common">Angels' share fungus</name>
    <name type="synonym">Baudoinia compniacensis (strain UAMH 10762)</name>
    <dbReference type="NCBI Taxonomy" id="717646"/>
    <lineage>
        <taxon>Eukaryota</taxon>
        <taxon>Fungi</taxon>
        <taxon>Dikarya</taxon>
        <taxon>Ascomycota</taxon>
        <taxon>Pezizomycotina</taxon>
        <taxon>Dothideomycetes</taxon>
        <taxon>Dothideomycetidae</taxon>
        <taxon>Mycosphaerellales</taxon>
        <taxon>Teratosphaeriaceae</taxon>
        <taxon>Baudoinia</taxon>
    </lineage>
</organism>
<dbReference type="Pfam" id="PF04082">
    <property type="entry name" value="Fungal_trans"/>
    <property type="match status" value="1"/>
</dbReference>
<dbReference type="HOGENOM" id="CLU_011455_1_1_1"/>
<dbReference type="PANTHER" id="PTHR31845:SF21">
    <property type="entry name" value="REGULATORY PROTEIN LEU3"/>
    <property type="match status" value="1"/>
</dbReference>
<dbReference type="InterPro" id="IPR051089">
    <property type="entry name" value="prtT"/>
</dbReference>
<evidence type="ECO:0000313" key="8">
    <source>
        <dbReference type="EMBL" id="EMC99903.1"/>
    </source>
</evidence>
<feature type="domain" description="Zn(2)-C6 fungal-type" evidence="7">
    <location>
        <begin position="6"/>
        <end position="43"/>
    </location>
</feature>
<dbReference type="InterPro" id="IPR007219">
    <property type="entry name" value="XnlR_reg_dom"/>
</dbReference>
<dbReference type="GO" id="GO:0006351">
    <property type="term" value="P:DNA-templated transcription"/>
    <property type="evidence" value="ECO:0007669"/>
    <property type="project" value="InterPro"/>
</dbReference>
<dbReference type="CDD" id="cd12148">
    <property type="entry name" value="fungal_TF_MHR"/>
    <property type="match status" value="1"/>
</dbReference>
<evidence type="ECO:0000256" key="4">
    <source>
        <dbReference type="ARBA" id="ARBA00023125"/>
    </source>
</evidence>
<dbReference type="eggNOG" id="ENOG502QPVP">
    <property type="taxonomic scope" value="Eukaryota"/>
</dbReference>
<evidence type="ECO:0000313" key="9">
    <source>
        <dbReference type="Proteomes" id="UP000011761"/>
    </source>
</evidence>
<protein>
    <recommendedName>
        <fullName evidence="7">Zn(2)-C6 fungal-type domain-containing protein</fullName>
    </recommendedName>
</protein>
<dbReference type="OMA" id="MQIGLHQ"/>
<keyword evidence="4" id="KW-0238">DNA-binding</keyword>
<evidence type="ECO:0000256" key="1">
    <source>
        <dbReference type="ARBA" id="ARBA00004123"/>
    </source>
</evidence>
<dbReference type="InterPro" id="IPR036864">
    <property type="entry name" value="Zn2-C6_fun-type_DNA-bd_sf"/>
</dbReference>
<proteinExistence type="predicted"/>
<name>M2N721_BAUPA</name>